<accession>A0A1W1BST4</accession>
<dbReference type="GO" id="GO:0046872">
    <property type="term" value="F:metal ion binding"/>
    <property type="evidence" value="ECO:0007669"/>
    <property type="project" value="UniProtKB-KW"/>
</dbReference>
<reference evidence="4" key="1">
    <citation type="submission" date="2016-10" db="EMBL/GenBank/DDBJ databases">
        <authorList>
            <person name="de Groot N.N."/>
        </authorList>
    </citation>
    <scope>NUCLEOTIDE SEQUENCE</scope>
</reference>
<dbReference type="EC" id="1.6.5.3" evidence="4"/>
<dbReference type="GO" id="GO:0016491">
    <property type="term" value="F:oxidoreductase activity"/>
    <property type="evidence" value="ECO:0007669"/>
    <property type="project" value="UniProtKB-KW"/>
</dbReference>
<dbReference type="PANTHER" id="PTHR43105">
    <property type="entry name" value="RESPIRATORY NITRATE REDUCTASE"/>
    <property type="match status" value="1"/>
</dbReference>
<evidence type="ECO:0000256" key="3">
    <source>
        <dbReference type="ARBA" id="ARBA00023014"/>
    </source>
</evidence>
<keyword evidence="4" id="KW-0560">Oxidoreductase</keyword>
<evidence type="ECO:0000256" key="2">
    <source>
        <dbReference type="ARBA" id="ARBA00023004"/>
    </source>
</evidence>
<dbReference type="GO" id="GO:0051536">
    <property type="term" value="F:iron-sulfur cluster binding"/>
    <property type="evidence" value="ECO:0007669"/>
    <property type="project" value="UniProtKB-KW"/>
</dbReference>
<keyword evidence="2" id="KW-0408">Iron</keyword>
<protein>
    <submittedName>
        <fullName evidence="4">NADH-ubiquinone oxidoreductase chain G</fullName>
        <ecNumber evidence="4">1.6.5.3</ecNumber>
    </submittedName>
</protein>
<name>A0A1W1BST4_9ZZZZ</name>
<keyword evidence="1" id="KW-0479">Metal-binding</keyword>
<gene>
    <name evidence="4" type="ORF">MNB_SM-5-401</name>
</gene>
<evidence type="ECO:0000313" key="4">
    <source>
        <dbReference type="EMBL" id="SFV56583.1"/>
    </source>
</evidence>
<sequence length="417" mass="46101">MRAYSSVSGKLHHSGSLDAIKQADGAIVIGTRIATDNPMVRYALRTASQHNGAKIVYAHPMEDALMQNTVTQFMKYEAGSEEGVIALLANELLKNVEIDEASRAFLNDLDLGYLEAESNIGDDELKSMSRAFSRSAKRVLIVGSDVFAHARAKNIAKLVALIEKYTDFSLVVVPNEVNSAGVSLICNLDCDEECEHVVGYNARGDFLLSSLEDADLAMPALNQVEGSVVNIDNKVLPLNVALAFGGYNLNDLANALGLEKEYTIEYTELLPKEKGFKGVTFDALENFYTVYGEDVRGYILEEVTCASDGKIEEIAELPEFNGTVIYHCNPVLQFNQFTNKTKQLEKDRTLRGSAQFAAAARISDGDEVEIQFASQTIKRIFKQDEELKGTIALNPRFDMAEDFSQYRFEKSKIVRVV</sequence>
<organism evidence="4">
    <name type="scientific">hydrothermal vent metagenome</name>
    <dbReference type="NCBI Taxonomy" id="652676"/>
    <lineage>
        <taxon>unclassified sequences</taxon>
        <taxon>metagenomes</taxon>
        <taxon>ecological metagenomes</taxon>
    </lineage>
</organism>
<proteinExistence type="predicted"/>
<evidence type="ECO:0000256" key="1">
    <source>
        <dbReference type="ARBA" id="ARBA00022723"/>
    </source>
</evidence>
<dbReference type="InterPro" id="IPR050123">
    <property type="entry name" value="Prok_molybdopt-oxidoreductase"/>
</dbReference>
<dbReference type="AlphaFoldDB" id="A0A1W1BST4"/>
<dbReference type="EMBL" id="FPHH01000041">
    <property type="protein sequence ID" value="SFV56583.1"/>
    <property type="molecule type" value="Genomic_DNA"/>
</dbReference>
<dbReference type="Gene3D" id="3.40.228.10">
    <property type="entry name" value="Dimethylsulfoxide Reductase, domain 2"/>
    <property type="match status" value="1"/>
</dbReference>
<keyword evidence="4" id="KW-0830">Ubiquinone</keyword>
<dbReference type="PANTHER" id="PTHR43105:SF10">
    <property type="entry name" value="NADH-QUINONE OXIDOREDUCTASE SUBUNIT G"/>
    <property type="match status" value="1"/>
</dbReference>
<dbReference type="SUPFAM" id="SSF53706">
    <property type="entry name" value="Formate dehydrogenase/DMSO reductase, domains 1-3"/>
    <property type="match status" value="1"/>
</dbReference>
<keyword evidence="3" id="KW-0411">Iron-sulfur</keyword>
<dbReference type="GO" id="GO:0016020">
    <property type="term" value="C:membrane"/>
    <property type="evidence" value="ECO:0007669"/>
    <property type="project" value="TreeGrafter"/>
</dbReference>